<sequence>MNRLLSGLQLSDSDSVFVALRRSNSESNVRWKRGSSERLSLPGVSSKLTSN</sequence>
<dbReference type="Proteomes" id="UP000018721">
    <property type="component" value="Unassembled WGS sequence"/>
</dbReference>
<name>V9F8K7_PHYNI</name>
<dbReference type="AlphaFoldDB" id="V9F8K7"/>
<proteinExistence type="predicted"/>
<protein>
    <submittedName>
        <fullName evidence="1">Uncharacterized protein</fullName>
    </submittedName>
</protein>
<comment type="caution">
    <text evidence="1">The sequence shown here is derived from an EMBL/GenBank/DDBJ whole genome shotgun (WGS) entry which is preliminary data.</text>
</comment>
<organism evidence="1 2">
    <name type="scientific">Phytophthora nicotianae P1569</name>
    <dbReference type="NCBI Taxonomy" id="1317065"/>
    <lineage>
        <taxon>Eukaryota</taxon>
        <taxon>Sar</taxon>
        <taxon>Stramenopiles</taxon>
        <taxon>Oomycota</taxon>
        <taxon>Peronosporomycetes</taxon>
        <taxon>Peronosporales</taxon>
        <taxon>Peronosporaceae</taxon>
        <taxon>Phytophthora</taxon>
    </lineage>
</organism>
<accession>V9F8K7</accession>
<dbReference type="EMBL" id="ANIZ01001513">
    <property type="protein sequence ID" value="ETI46737.1"/>
    <property type="molecule type" value="Genomic_DNA"/>
</dbReference>
<gene>
    <name evidence="1" type="ORF">F443_08907</name>
</gene>
<keyword evidence="2" id="KW-1185">Reference proteome</keyword>
<dbReference type="HOGENOM" id="CLU_3110551_0_0_1"/>
<reference evidence="1 2" key="1">
    <citation type="submission" date="2013-11" db="EMBL/GenBank/DDBJ databases">
        <title>The Genome Sequence of Phytophthora parasitica P1569.</title>
        <authorList>
            <consortium name="The Broad Institute Genomics Platform"/>
            <person name="Russ C."/>
            <person name="Tyler B."/>
            <person name="Panabieres F."/>
            <person name="Shan W."/>
            <person name="Tripathy S."/>
            <person name="Grunwald N."/>
            <person name="Machado M."/>
            <person name="Johnson C.S."/>
            <person name="Arredondo F."/>
            <person name="Hong C."/>
            <person name="Coffey M."/>
            <person name="Young S.K."/>
            <person name="Zeng Q."/>
            <person name="Gargeya S."/>
            <person name="Fitzgerald M."/>
            <person name="Abouelleil A."/>
            <person name="Alvarado L."/>
            <person name="Chapman S.B."/>
            <person name="Gainer-Dewar J."/>
            <person name="Goldberg J."/>
            <person name="Griggs A."/>
            <person name="Gujja S."/>
            <person name="Hansen M."/>
            <person name="Howarth C."/>
            <person name="Imamovic A."/>
            <person name="Ireland A."/>
            <person name="Larimer J."/>
            <person name="McCowan C."/>
            <person name="Murphy C."/>
            <person name="Pearson M."/>
            <person name="Poon T.W."/>
            <person name="Priest M."/>
            <person name="Roberts A."/>
            <person name="Saif S."/>
            <person name="Shea T."/>
            <person name="Sykes S."/>
            <person name="Wortman J."/>
            <person name="Nusbaum C."/>
            <person name="Birren B."/>
        </authorList>
    </citation>
    <scope>NUCLEOTIDE SEQUENCE [LARGE SCALE GENOMIC DNA]</scope>
    <source>
        <strain evidence="1 2">P1569</strain>
    </source>
</reference>
<evidence type="ECO:0000313" key="2">
    <source>
        <dbReference type="Proteomes" id="UP000018721"/>
    </source>
</evidence>
<evidence type="ECO:0000313" key="1">
    <source>
        <dbReference type="EMBL" id="ETI46737.1"/>
    </source>
</evidence>